<name>A0A4Y2N4Q5_ARAVE</name>
<sequence>MKKASRNYWDSICNISRNPRMFYSMLNKISNHVSQDINTSNLIIHNNRIISNPQQQRNLFVNFFALRIQHEPIPLDYNGVYNSNINDPIQIQETIKEIQTTRNSTPGGDNIPAAWFKRLNNQQVTAQTYSQLSGNLYYNKYPAAMEALINNSDSKAIQRQNRNLLL</sequence>
<evidence type="ECO:0000313" key="2">
    <source>
        <dbReference type="Proteomes" id="UP000499080"/>
    </source>
</evidence>
<keyword evidence="2" id="KW-1185">Reference proteome</keyword>
<protein>
    <submittedName>
        <fullName evidence="1">Uncharacterized protein</fullName>
    </submittedName>
</protein>
<proteinExistence type="predicted"/>
<comment type="caution">
    <text evidence="1">The sequence shown here is derived from an EMBL/GenBank/DDBJ whole genome shotgun (WGS) entry which is preliminary data.</text>
</comment>
<dbReference type="AlphaFoldDB" id="A0A4Y2N4Q5"/>
<reference evidence="1 2" key="1">
    <citation type="journal article" date="2019" name="Sci. Rep.">
        <title>Orb-weaving spider Araneus ventricosus genome elucidates the spidroin gene catalogue.</title>
        <authorList>
            <person name="Kono N."/>
            <person name="Nakamura H."/>
            <person name="Ohtoshi R."/>
            <person name="Moran D.A.P."/>
            <person name="Shinohara A."/>
            <person name="Yoshida Y."/>
            <person name="Fujiwara M."/>
            <person name="Mori M."/>
            <person name="Tomita M."/>
            <person name="Arakawa K."/>
        </authorList>
    </citation>
    <scope>NUCLEOTIDE SEQUENCE [LARGE SCALE GENOMIC DNA]</scope>
</reference>
<accession>A0A4Y2N4Q5</accession>
<dbReference type="EMBL" id="BGPR01125975">
    <property type="protein sequence ID" value="GBN33580.1"/>
    <property type="molecule type" value="Genomic_DNA"/>
</dbReference>
<gene>
    <name evidence="1" type="ORF">AVEN_93109_1</name>
</gene>
<dbReference type="OrthoDB" id="6514113at2759"/>
<evidence type="ECO:0000313" key="1">
    <source>
        <dbReference type="EMBL" id="GBN33580.1"/>
    </source>
</evidence>
<dbReference type="Proteomes" id="UP000499080">
    <property type="component" value="Unassembled WGS sequence"/>
</dbReference>
<organism evidence="1 2">
    <name type="scientific">Araneus ventricosus</name>
    <name type="common">Orbweaver spider</name>
    <name type="synonym">Epeira ventricosa</name>
    <dbReference type="NCBI Taxonomy" id="182803"/>
    <lineage>
        <taxon>Eukaryota</taxon>
        <taxon>Metazoa</taxon>
        <taxon>Ecdysozoa</taxon>
        <taxon>Arthropoda</taxon>
        <taxon>Chelicerata</taxon>
        <taxon>Arachnida</taxon>
        <taxon>Araneae</taxon>
        <taxon>Araneomorphae</taxon>
        <taxon>Entelegynae</taxon>
        <taxon>Araneoidea</taxon>
        <taxon>Araneidae</taxon>
        <taxon>Araneus</taxon>
    </lineage>
</organism>